<dbReference type="InterPro" id="IPR036196">
    <property type="entry name" value="Ptyr_pPase_sf"/>
</dbReference>
<dbReference type="PANTHER" id="PTHR43428">
    <property type="entry name" value="ARSENATE REDUCTASE"/>
    <property type="match status" value="1"/>
</dbReference>
<sequence length="148" mass="16127">MSPSTKPRVLFVCTNNSARSQMAEGLLRHLRGDRYEVFSAGTEPTEVNPLAVRAMAERGVDISGRRSKSVDELQGQEFDLVVTVSRPGEGGLPFLPRRGREGPPELPRSRGRRRDRGGSALCLPGREGRDRGLDRGEAGVKSGVCDQL</sequence>
<reference evidence="6 7" key="2">
    <citation type="journal article" date="2015" name="MBio">
        <title>Genome-Resolved Metagenomic Analysis Reveals Roles for Candidate Phyla and Other Microbial Community Members in Biogeochemical Transformations in Oil Reservoirs.</title>
        <authorList>
            <person name="Hu P."/>
            <person name="Tom L."/>
            <person name="Singh A."/>
            <person name="Thomas B.C."/>
            <person name="Baker B.J."/>
            <person name="Piceno Y.M."/>
            <person name="Andersen G.L."/>
            <person name="Banfield J.F."/>
        </authorList>
    </citation>
    <scope>NUCLEOTIDE SEQUENCE [LARGE SCALE GENOMIC DNA]</scope>
    <source>
        <strain evidence="4">57_489</strain>
    </source>
</reference>
<dbReference type="CDD" id="cd16345">
    <property type="entry name" value="LMWP_ArsC"/>
    <property type="match status" value="1"/>
</dbReference>
<evidence type="ECO:0000313" key="6">
    <source>
        <dbReference type="Proteomes" id="UP000053961"/>
    </source>
</evidence>
<dbReference type="Proteomes" id="UP000053961">
    <property type="component" value="Unassembled WGS sequence"/>
</dbReference>
<evidence type="ECO:0000259" key="3">
    <source>
        <dbReference type="SMART" id="SM00226"/>
    </source>
</evidence>
<name>A0A117LF29_9EURY</name>
<evidence type="ECO:0000313" key="4">
    <source>
        <dbReference type="EMBL" id="KUK43678.1"/>
    </source>
</evidence>
<organism evidence="4 7">
    <name type="scientific">Methanothrix harundinacea</name>
    <dbReference type="NCBI Taxonomy" id="301375"/>
    <lineage>
        <taxon>Archaea</taxon>
        <taxon>Methanobacteriati</taxon>
        <taxon>Methanobacteriota</taxon>
        <taxon>Stenosarchaea group</taxon>
        <taxon>Methanomicrobia</taxon>
        <taxon>Methanotrichales</taxon>
        <taxon>Methanotrichaceae</taxon>
        <taxon>Methanothrix</taxon>
    </lineage>
</organism>
<dbReference type="EMBL" id="LGFT01000055">
    <property type="protein sequence ID" value="KUK43678.1"/>
    <property type="molecule type" value="Genomic_DNA"/>
</dbReference>
<dbReference type="PATRIC" id="fig|301375.6.peg.587"/>
<dbReference type="InterPro" id="IPR023485">
    <property type="entry name" value="Ptyr_pPase"/>
</dbReference>
<dbReference type="SMART" id="SM00226">
    <property type="entry name" value="LMWPc"/>
    <property type="match status" value="1"/>
</dbReference>
<comment type="caution">
    <text evidence="4">The sequence shown here is derived from an EMBL/GenBank/DDBJ whole genome shotgun (WGS) entry which is preliminary data.</text>
</comment>
<dbReference type="PANTHER" id="PTHR43428:SF1">
    <property type="entry name" value="ARSENATE REDUCTASE"/>
    <property type="match status" value="1"/>
</dbReference>
<dbReference type="SUPFAM" id="SSF52788">
    <property type="entry name" value="Phosphotyrosine protein phosphatases I"/>
    <property type="match status" value="1"/>
</dbReference>
<keyword evidence="1" id="KW-0059">Arsenical resistance</keyword>
<accession>A0A117LF29</accession>
<feature type="domain" description="Phosphotyrosine protein phosphatase I" evidence="3">
    <location>
        <begin position="7"/>
        <end position="108"/>
    </location>
</feature>
<reference evidence="5" key="1">
    <citation type="journal article" date="2015" name="MBio">
        <title>Genome-resolved metagenomic analysis reveals roles for candidate phyla and other microbial community members in biogeochemical transformations in oil reservoirs.</title>
        <authorList>
            <person name="Hu P."/>
            <person name="Tom L."/>
            <person name="Singh A."/>
            <person name="Thomas B.C."/>
            <person name="Baker B.J."/>
            <person name="Piceno Y.M."/>
            <person name="Andersen G.L."/>
            <person name="Banfield J.F."/>
        </authorList>
    </citation>
    <scope>NUCLEOTIDE SEQUENCE [LARGE SCALE GENOMIC DNA]</scope>
    <source>
        <strain evidence="5">56_747</strain>
    </source>
</reference>
<dbReference type="Gene3D" id="3.40.50.2300">
    <property type="match status" value="1"/>
</dbReference>
<proteinExistence type="predicted"/>
<feature type="region of interest" description="Disordered" evidence="2">
    <location>
        <begin position="87"/>
        <end position="148"/>
    </location>
</feature>
<dbReference type="Proteomes" id="UP000057043">
    <property type="component" value="Unassembled WGS sequence"/>
</dbReference>
<dbReference type="GO" id="GO:0046685">
    <property type="term" value="P:response to arsenic-containing substance"/>
    <property type="evidence" value="ECO:0007669"/>
    <property type="project" value="UniProtKB-KW"/>
</dbReference>
<gene>
    <name evidence="4" type="ORF">XD72_1945</name>
    <name evidence="5" type="ORF">XE07_2208</name>
</gene>
<dbReference type="Pfam" id="PF01451">
    <property type="entry name" value="LMWPc"/>
    <property type="match status" value="1"/>
</dbReference>
<feature type="compositionally biased region" description="Basic and acidic residues" evidence="2">
    <location>
        <begin position="126"/>
        <end position="138"/>
    </location>
</feature>
<protein>
    <submittedName>
        <fullName evidence="4">Protein-tyrosine phosphatase, low molecular weight</fullName>
    </submittedName>
</protein>
<dbReference type="EMBL" id="LGHB01000057">
    <property type="protein sequence ID" value="KUK94208.1"/>
    <property type="molecule type" value="Genomic_DNA"/>
</dbReference>
<evidence type="ECO:0000256" key="1">
    <source>
        <dbReference type="ARBA" id="ARBA00022849"/>
    </source>
</evidence>
<evidence type="ECO:0000256" key="2">
    <source>
        <dbReference type="SAM" id="MobiDB-lite"/>
    </source>
</evidence>
<evidence type="ECO:0000313" key="7">
    <source>
        <dbReference type="Proteomes" id="UP000057043"/>
    </source>
</evidence>
<dbReference type="AlphaFoldDB" id="A0A117LF29"/>
<evidence type="ECO:0000313" key="5">
    <source>
        <dbReference type="EMBL" id="KUK94208.1"/>
    </source>
</evidence>